<evidence type="ECO:0000313" key="5">
    <source>
        <dbReference type="Proteomes" id="UP000322245"/>
    </source>
</evidence>
<evidence type="ECO:0000256" key="2">
    <source>
        <dbReference type="SAM" id="MobiDB-lite"/>
    </source>
</evidence>
<feature type="signal peptide" evidence="3">
    <location>
        <begin position="1"/>
        <end position="17"/>
    </location>
</feature>
<feature type="compositionally biased region" description="Low complexity" evidence="2">
    <location>
        <begin position="135"/>
        <end position="235"/>
    </location>
</feature>
<evidence type="ECO:0008006" key="6">
    <source>
        <dbReference type="Google" id="ProtNLM"/>
    </source>
</evidence>
<name>A0A5D3AYI9_9TREE</name>
<sequence length="331" mass="33735">MLFSALFTLALALPAFSAPVEKAVALEKRRTTYNGQATFYDVGLGACGGTNVATDYIVALNTAQYGSGYPGPHCGKAITISYGGKQVGATIQDECPTCAYGALDMSTSLFLNFATADDGVFQMTWWYDDDDSSEETTTSSKKTSTYVAPTSTYTPPTSTYTPPTSTYTPPTSTYTPPTSTYTPPTSTYTPPTSTYTPPTSTYTPPTSTYVAPSSSSSQSPSSSVEPSTSSSAVPSTISSSAAASSSAASSAASSIISTSSFPDVVVVQTNATVASSTGVSSTRSGSASASATASAAPLESSVSELAAFGNLVTLNQAVVNLGRILVVGAQE</sequence>
<comment type="caution">
    <text evidence="4">The sequence shown here is derived from an EMBL/GenBank/DDBJ whole genome shotgun (WGS) entry which is preliminary data.</text>
</comment>
<keyword evidence="5" id="KW-1185">Reference proteome</keyword>
<evidence type="ECO:0000256" key="1">
    <source>
        <dbReference type="ARBA" id="ARBA00022729"/>
    </source>
</evidence>
<dbReference type="PANTHER" id="PTHR31836:SF28">
    <property type="entry name" value="SRCR DOMAIN-CONTAINING PROTEIN-RELATED"/>
    <property type="match status" value="1"/>
</dbReference>
<keyword evidence="1 3" id="KW-0732">Signal</keyword>
<proteinExistence type="predicted"/>
<gene>
    <name evidence="4" type="ORF">B9479_002649</name>
</gene>
<dbReference type="EMBL" id="NIDF01000022">
    <property type="protein sequence ID" value="TYJ56557.1"/>
    <property type="molecule type" value="Genomic_DNA"/>
</dbReference>
<dbReference type="InterPro" id="IPR036908">
    <property type="entry name" value="RlpA-like_sf"/>
</dbReference>
<reference evidence="4 5" key="1">
    <citation type="submission" date="2017-05" db="EMBL/GenBank/DDBJ databases">
        <title>The Genome Sequence of Tsuchiyaea wingfieldii DSM 27421.</title>
        <authorList>
            <person name="Cuomo C."/>
            <person name="Passer A."/>
            <person name="Billmyre B."/>
            <person name="Heitman J."/>
        </authorList>
    </citation>
    <scope>NUCLEOTIDE SEQUENCE [LARGE SCALE GENOMIC DNA]</scope>
    <source>
        <strain evidence="4 5">DSM 27421</strain>
    </source>
</reference>
<feature type="region of interest" description="Disordered" evidence="2">
    <location>
        <begin position="131"/>
        <end position="235"/>
    </location>
</feature>
<organism evidence="4 5">
    <name type="scientific">Cryptococcus floricola</name>
    <dbReference type="NCBI Taxonomy" id="2591691"/>
    <lineage>
        <taxon>Eukaryota</taxon>
        <taxon>Fungi</taxon>
        <taxon>Dikarya</taxon>
        <taxon>Basidiomycota</taxon>
        <taxon>Agaricomycotina</taxon>
        <taxon>Tremellomycetes</taxon>
        <taxon>Tremellales</taxon>
        <taxon>Cryptococcaceae</taxon>
        <taxon>Cryptococcus</taxon>
    </lineage>
</organism>
<evidence type="ECO:0000256" key="3">
    <source>
        <dbReference type="SAM" id="SignalP"/>
    </source>
</evidence>
<dbReference type="CDD" id="cd22191">
    <property type="entry name" value="DPBB_RlpA_EXP_N-like"/>
    <property type="match status" value="1"/>
</dbReference>
<accession>A0A5D3AYI9</accession>
<dbReference type="Gene3D" id="2.40.40.10">
    <property type="entry name" value="RlpA-like domain"/>
    <property type="match status" value="1"/>
</dbReference>
<protein>
    <recommendedName>
        <fullName evidence="6">RlpA-like protein double-psi beta-barrel domain-containing protein</fullName>
    </recommendedName>
</protein>
<dbReference type="InterPro" id="IPR051477">
    <property type="entry name" value="Expansin_CellWall"/>
</dbReference>
<dbReference type="PANTHER" id="PTHR31836">
    <property type="match status" value="1"/>
</dbReference>
<evidence type="ECO:0000313" key="4">
    <source>
        <dbReference type="EMBL" id="TYJ56557.1"/>
    </source>
</evidence>
<dbReference type="AlphaFoldDB" id="A0A5D3AYI9"/>
<feature type="chain" id="PRO_5022879248" description="RlpA-like protein double-psi beta-barrel domain-containing protein" evidence="3">
    <location>
        <begin position="18"/>
        <end position="331"/>
    </location>
</feature>
<dbReference type="SUPFAM" id="SSF50685">
    <property type="entry name" value="Barwin-like endoglucanases"/>
    <property type="match status" value="1"/>
</dbReference>
<dbReference type="Proteomes" id="UP000322245">
    <property type="component" value="Unassembled WGS sequence"/>
</dbReference>